<organism evidence="1 2">
    <name type="scientific">Streptomyces achmelvichensis</name>
    <dbReference type="NCBI Taxonomy" id="3134111"/>
    <lineage>
        <taxon>Bacteria</taxon>
        <taxon>Bacillati</taxon>
        <taxon>Actinomycetota</taxon>
        <taxon>Actinomycetes</taxon>
        <taxon>Kitasatosporales</taxon>
        <taxon>Streptomycetaceae</taxon>
        <taxon>Streptomyces</taxon>
    </lineage>
</organism>
<keyword evidence="2" id="KW-1185">Reference proteome</keyword>
<name>A0ACC6PLH3_9ACTN</name>
<proteinExistence type="predicted"/>
<sequence>MRTYAAEAIHSEIAFIAYHFHWSHSELLGLDHVQRREYIGQISRINQRLREES</sequence>
<comment type="caution">
    <text evidence="1">The sequence shown here is derived from an EMBL/GenBank/DDBJ whole genome shotgun (WGS) entry which is preliminary data.</text>
</comment>
<accession>A0ACC6PLH3</accession>
<protein>
    <submittedName>
        <fullName evidence="1">DUF6760 family protein</fullName>
    </submittedName>
</protein>
<evidence type="ECO:0000313" key="1">
    <source>
        <dbReference type="EMBL" id="MEJ8632140.1"/>
    </source>
</evidence>
<dbReference type="Proteomes" id="UP001377168">
    <property type="component" value="Unassembled WGS sequence"/>
</dbReference>
<evidence type="ECO:0000313" key="2">
    <source>
        <dbReference type="Proteomes" id="UP001377168"/>
    </source>
</evidence>
<dbReference type="EMBL" id="JBBKAJ010000005">
    <property type="protein sequence ID" value="MEJ8632140.1"/>
    <property type="molecule type" value="Genomic_DNA"/>
</dbReference>
<gene>
    <name evidence="1" type="ORF">WKI67_01420</name>
</gene>
<reference evidence="1" key="1">
    <citation type="submission" date="2024-03" db="EMBL/GenBank/DDBJ databases">
        <title>Novel Streptomyces species of biotechnological and ecological value are a feature of Machair soil.</title>
        <authorList>
            <person name="Prole J.R."/>
            <person name="Goodfellow M."/>
            <person name="Allenby N."/>
            <person name="Ward A.C."/>
        </authorList>
    </citation>
    <scope>NUCLEOTIDE SEQUENCE</scope>
    <source>
        <strain evidence="1">MS2.AVA.5</strain>
    </source>
</reference>